<proteinExistence type="predicted"/>
<organism evidence="7 8">
    <name type="scientific">Litoreibacter arenae DSM 19593</name>
    <dbReference type="NCBI Taxonomy" id="1123360"/>
    <lineage>
        <taxon>Bacteria</taxon>
        <taxon>Pseudomonadati</taxon>
        <taxon>Pseudomonadota</taxon>
        <taxon>Alphaproteobacteria</taxon>
        <taxon>Rhodobacterales</taxon>
        <taxon>Roseobacteraceae</taxon>
        <taxon>Litoreibacter</taxon>
    </lineage>
</organism>
<dbReference type="EMBL" id="AONI01000013">
    <property type="protein sequence ID" value="EPX78188.1"/>
    <property type="molecule type" value="Genomic_DNA"/>
</dbReference>
<dbReference type="STRING" id="1123360.thalar_02417"/>
<dbReference type="Pfam" id="PF01740">
    <property type="entry name" value="STAS"/>
    <property type="match status" value="1"/>
</dbReference>
<feature type="domain" description="STAS" evidence="6">
    <location>
        <begin position="446"/>
        <end position="560"/>
    </location>
</feature>
<feature type="transmembrane region" description="Helical" evidence="5">
    <location>
        <begin position="327"/>
        <end position="349"/>
    </location>
</feature>
<dbReference type="CDD" id="cd07042">
    <property type="entry name" value="STAS_SulP_like_sulfate_transporter"/>
    <property type="match status" value="1"/>
</dbReference>
<dbReference type="Pfam" id="PF00916">
    <property type="entry name" value="Sulfate_transp"/>
    <property type="match status" value="1"/>
</dbReference>
<feature type="transmembrane region" description="Helical" evidence="5">
    <location>
        <begin position="139"/>
        <end position="163"/>
    </location>
</feature>
<sequence length="595" mass="62643">MHHRLIALLSSLNPVRPWFRQVTTGTLKADAIAGLTNAAIVLPQGVAFAIIAGLPPEFGLFTAVFVALIAGIWGSSMIMVSGPTTAISAVIFASMSQFAAPGSQTYIAMVLTLTFMVGTIQIIAGIFKMGGLISFISHSVLIGFTAAAALLIAASQIGGALGIERGDGGGVFERLIHVAEKFGQVNITALIISGVTILSLVALSQVSKKVPSYIIALVIGSGVAYLLGASDKGVAMFAPLQSIVPTIGAPNLSFGLIAELLPAAATVAFVGLLEAISIGRSFALRRDEPYDSSQEMVGQGLSNAVGSFFQCYAGSGSFTRSGLNADAGAQTPISTIFAAGFLVILLWVLAPYLEFVPVPAMAGVILFVSYRLINFAEIRHVLTSNKSETAILAATFLTGIFTELDLAIVVGVITSLCVFLYDSAHPIVAVGAPTDVNGRRVFKNAARYNLPECPQISVIRVDGPLFFASVENVEQQFRRVEGGNRVPKTKLMGLKGLWKIDLSGAGLLLKEIRRARKAGADFHIFTTNAPSLTILRRLHVFDELGASNLHNNKAEAIAAAVAAADDDICKDCKLRIFLECALKPGSESLAPNQEP</sequence>
<feature type="transmembrane region" description="Helical" evidence="5">
    <location>
        <begin position="183"/>
        <end position="203"/>
    </location>
</feature>
<evidence type="ECO:0000256" key="1">
    <source>
        <dbReference type="ARBA" id="ARBA00004141"/>
    </source>
</evidence>
<protein>
    <submittedName>
        <fullName evidence="7">Sulfate permease</fullName>
    </submittedName>
</protein>
<dbReference type="Proteomes" id="UP000015351">
    <property type="component" value="Unassembled WGS sequence"/>
</dbReference>
<evidence type="ECO:0000256" key="4">
    <source>
        <dbReference type="ARBA" id="ARBA00023136"/>
    </source>
</evidence>
<dbReference type="InterPro" id="IPR036513">
    <property type="entry name" value="STAS_dom_sf"/>
</dbReference>
<feature type="transmembrane region" description="Helical" evidence="5">
    <location>
        <begin position="61"/>
        <end position="94"/>
    </location>
</feature>
<feature type="transmembrane region" description="Helical" evidence="5">
    <location>
        <begin position="33"/>
        <end position="54"/>
    </location>
</feature>
<accession>S9QF43</accession>
<dbReference type="PATRIC" id="fig|1123360.3.peg.2395"/>
<keyword evidence="2 5" id="KW-0812">Transmembrane</keyword>
<feature type="transmembrane region" description="Helical" evidence="5">
    <location>
        <begin position="394"/>
        <end position="421"/>
    </location>
</feature>
<feature type="transmembrane region" description="Helical" evidence="5">
    <location>
        <begin position="106"/>
        <end position="127"/>
    </location>
</feature>
<name>S9QF43_9RHOB</name>
<feature type="transmembrane region" description="Helical" evidence="5">
    <location>
        <begin position="355"/>
        <end position="373"/>
    </location>
</feature>
<keyword evidence="4 5" id="KW-0472">Membrane</keyword>
<reference evidence="8" key="1">
    <citation type="journal article" date="2013" name="Stand. Genomic Sci.">
        <title>Genome sequence of the Litoreibacter arenae type strain (DSM 19593(T)), a member of the Roseobacter clade isolated from sea sand.</title>
        <authorList>
            <person name="Riedel T."/>
            <person name="Fiebig A."/>
            <person name="Petersen J."/>
            <person name="Gronow S."/>
            <person name="Kyrpides N.C."/>
            <person name="Goker M."/>
            <person name="Klenk H.P."/>
        </authorList>
    </citation>
    <scope>NUCLEOTIDE SEQUENCE [LARGE SCALE GENOMIC DNA]</scope>
    <source>
        <strain evidence="8">DSM 19593</strain>
    </source>
</reference>
<evidence type="ECO:0000256" key="2">
    <source>
        <dbReference type="ARBA" id="ARBA00022692"/>
    </source>
</evidence>
<dbReference type="PANTHER" id="PTHR11814">
    <property type="entry name" value="SULFATE TRANSPORTER"/>
    <property type="match status" value="1"/>
</dbReference>
<dbReference type="PROSITE" id="PS50801">
    <property type="entry name" value="STAS"/>
    <property type="match status" value="1"/>
</dbReference>
<evidence type="ECO:0000313" key="7">
    <source>
        <dbReference type="EMBL" id="EPX78188.1"/>
    </source>
</evidence>
<dbReference type="InterPro" id="IPR011547">
    <property type="entry name" value="SLC26A/SulP_dom"/>
</dbReference>
<dbReference type="AlphaFoldDB" id="S9QF43"/>
<evidence type="ECO:0000259" key="6">
    <source>
        <dbReference type="PROSITE" id="PS50801"/>
    </source>
</evidence>
<dbReference type="OrthoDB" id="9769739at2"/>
<gene>
    <name evidence="7" type="ORF">thalar_02417</name>
</gene>
<dbReference type="Gene3D" id="3.30.750.24">
    <property type="entry name" value="STAS domain"/>
    <property type="match status" value="1"/>
</dbReference>
<dbReference type="HOGENOM" id="CLU_003182_13_1_5"/>
<dbReference type="InterPro" id="IPR001902">
    <property type="entry name" value="SLC26A/SulP_fam"/>
</dbReference>
<dbReference type="InterPro" id="IPR002645">
    <property type="entry name" value="STAS_dom"/>
</dbReference>
<evidence type="ECO:0000256" key="3">
    <source>
        <dbReference type="ARBA" id="ARBA00022989"/>
    </source>
</evidence>
<dbReference type="RefSeq" id="WP_021101346.1">
    <property type="nucleotide sequence ID" value="NZ_KE557311.1"/>
</dbReference>
<keyword evidence="8" id="KW-1185">Reference proteome</keyword>
<comment type="caution">
    <text evidence="7">The sequence shown here is derived from an EMBL/GenBank/DDBJ whole genome shotgun (WGS) entry which is preliminary data.</text>
</comment>
<dbReference type="eggNOG" id="COG0659">
    <property type="taxonomic scope" value="Bacteria"/>
</dbReference>
<feature type="transmembrane region" description="Helical" evidence="5">
    <location>
        <begin position="210"/>
        <end position="228"/>
    </location>
</feature>
<comment type="subcellular location">
    <subcellularLocation>
        <location evidence="1">Membrane</location>
        <topology evidence="1">Multi-pass membrane protein</topology>
    </subcellularLocation>
</comment>
<keyword evidence="3 5" id="KW-1133">Transmembrane helix</keyword>
<evidence type="ECO:0000313" key="8">
    <source>
        <dbReference type="Proteomes" id="UP000015351"/>
    </source>
</evidence>
<evidence type="ECO:0000256" key="5">
    <source>
        <dbReference type="SAM" id="Phobius"/>
    </source>
</evidence>
<feature type="transmembrane region" description="Helical" evidence="5">
    <location>
        <begin position="254"/>
        <end position="276"/>
    </location>
</feature>
<dbReference type="GO" id="GO:0016020">
    <property type="term" value="C:membrane"/>
    <property type="evidence" value="ECO:0007669"/>
    <property type="project" value="UniProtKB-SubCell"/>
</dbReference>
<dbReference type="SUPFAM" id="SSF52091">
    <property type="entry name" value="SpoIIaa-like"/>
    <property type="match status" value="1"/>
</dbReference>
<dbReference type="GO" id="GO:0055085">
    <property type="term" value="P:transmembrane transport"/>
    <property type="evidence" value="ECO:0007669"/>
    <property type="project" value="InterPro"/>
</dbReference>